<dbReference type="PANTHER" id="PTHR30163:SF9">
    <property type="entry name" value="MEMBRANE-BOUND LYTIC MUREIN TRANSGLYCOSYLASE B"/>
    <property type="match status" value="1"/>
</dbReference>
<evidence type="ECO:0000256" key="1">
    <source>
        <dbReference type="PIRSR" id="PIRSR611757-1"/>
    </source>
</evidence>
<dbReference type="GO" id="GO:0008933">
    <property type="term" value="F:peptidoglycan lytic transglycosylase activity"/>
    <property type="evidence" value="ECO:0007669"/>
    <property type="project" value="TreeGrafter"/>
</dbReference>
<dbReference type="PANTHER" id="PTHR30163">
    <property type="entry name" value="MEMBRANE-BOUND LYTIC MUREIN TRANSGLYCOSYLASE B"/>
    <property type="match status" value="1"/>
</dbReference>
<dbReference type="InterPro" id="IPR023346">
    <property type="entry name" value="Lysozyme-like_dom_sf"/>
</dbReference>
<dbReference type="EMBL" id="QFXE01000008">
    <property type="protein sequence ID" value="RDH86677.1"/>
    <property type="molecule type" value="Genomic_DNA"/>
</dbReference>
<keyword evidence="2" id="KW-0732">Signal</keyword>
<feature type="chain" id="PRO_5017060025" evidence="2">
    <location>
        <begin position="24"/>
        <end position="338"/>
    </location>
</feature>
<accession>A0A370DP30</accession>
<evidence type="ECO:0000259" key="3">
    <source>
        <dbReference type="Pfam" id="PF13406"/>
    </source>
</evidence>
<dbReference type="FunFam" id="1.10.8.350:FF:000001">
    <property type="entry name" value="Lytic murein transglycosylase B"/>
    <property type="match status" value="1"/>
</dbReference>
<evidence type="ECO:0000313" key="5">
    <source>
        <dbReference type="Proteomes" id="UP000254771"/>
    </source>
</evidence>
<comment type="caution">
    <text evidence="4">The sequence shown here is derived from an EMBL/GenBank/DDBJ whole genome shotgun (WGS) entry which is preliminary data.</text>
</comment>
<reference evidence="4 5" key="1">
    <citation type="journal article" date="2018" name="ISME J.">
        <title>Endosymbiont genomes yield clues of tubeworm success.</title>
        <authorList>
            <person name="Li Y."/>
            <person name="Liles M.R."/>
            <person name="Halanych K.M."/>
        </authorList>
    </citation>
    <scope>NUCLEOTIDE SEQUENCE [LARGE SCALE GENOMIC DNA]</scope>
    <source>
        <strain evidence="4">A1462</strain>
    </source>
</reference>
<dbReference type="GO" id="GO:0009253">
    <property type="term" value="P:peptidoglycan catabolic process"/>
    <property type="evidence" value="ECO:0007669"/>
    <property type="project" value="TreeGrafter"/>
</dbReference>
<dbReference type="CDD" id="cd13399">
    <property type="entry name" value="Slt35-like"/>
    <property type="match status" value="1"/>
</dbReference>
<dbReference type="AlphaFoldDB" id="A0A370DP30"/>
<feature type="active site" evidence="1">
    <location>
        <position position="124"/>
    </location>
</feature>
<dbReference type="SUPFAM" id="SSF53955">
    <property type="entry name" value="Lysozyme-like"/>
    <property type="match status" value="1"/>
</dbReference>
<organism evidence="4 5">
    <name type="scientific">endosymbiont of Escarpia spicata</name>
    <dbReference type="NCBI Taxonomy" id="2200908"/>
    <lineage>
        <taxon>Bacteria</taxon>
        <taxon>Pseudomonadati</taxon>
        <taxon>Pseudomonadota</taxon>
        <taxon>Gammaproteobacteria</taxon>
        <taxon>sulfur-oxidizing symbionts</taxon>
    </lineage>
</organism>
<evidence type="ECO:0000256" key="2">
    <source>
        <dbReference type="SAM" id="SignalP"/>
    </source>
</evidence>
<dbReference type="InterPro" id="IPR031304">
    <property type="entry name" value="SLT_2"/>
</dbReference>
<proteinExistence type="predicted"/>
<evidence type="ECO:0000313" key="4">
    <source>
        <dbReference type="EMBL" id="RDH86677.1"/>
    </source>
</evidence>
<dbReference type="NCBIfam" id="TIGR02282">
    <property type="entry name" value="MltB"/>
    <property type="match status" value="1"/>
</dbReference>
<sequence>MKQTLRILCTSLLLTLTVSSAQGADSIPRETFKAFAAEMAQKHGFSAEKLENLLAGTRFREDIIKAITRPAESKEWREYRPIFLKKGRIDGGVKFWKEHEALLERAEKAYGVPPEIMVAIIGVETRYGAHTGRYRVLDSLTTLAFGYPKRAKFFRSELVEFLLLSREENIDPATAKGSYAGAMGKPQFISSSYRNYAVDFDGDGKRDLHNSDADVIGSVANYFKRHGWRQGEMITQQARSEERHEKYVQAGMKPSIAVSELMASGLRPDGLMLPEPEALASLILLKGRHGDEYWFGLHNFYVITRYNHSNLYAMAVYQLSQEIKAARQAAVGAPPPAT</sequence>
<name>A0A370DP30_9GAMM</name>
<dbReference type="Proteomes" id="UP000254771">
    <property type="component" value="Unassembled WGS sequence"/>
</dbReference>
<dbReference type="InterPro" id="IPR043426">
    <property type="entry name" value="MltB-like"/>
</dbReference>
<gene>
    <name evidence="4" type="primary">mltB</name>
    <name evidence="4" type="ORF">DIZ78_07170</name>
</gene>
<dbReference type="Gene3D" id="1.10.530.10">
    <property type="match status" value="1"/>
</dbReference>
<keyword evidence="5" id="KW-1185">Reference proteome</keyword>
<dbReference type="Gene3D" id="1.10.8.350">
    <property type="entry name" value="Bacterial muramidase"/>
    <property type="match status" value="1"/>
</dbReference>
<dbReference type="InterPro" id="IPR011757">
    <property type="entry name" value="Lytic_transglycosylase_MltB"/>
</dbReference>
<dbReference type="Pfam" id="PF13406">
    <property type="entry name" value="SLT_2"/>
    <property type="match status" value="1"/>
</dbReference>
<feature type="domain" description="Transglycosylase SLT" evidence="3">
    <location>
        <begin position="31"/>
        <end position="321"/>
    </location>
</feature>
<protein>
    <submittedName>
        <fullName evidence="4">Lytic murein transglycosylase B</fullName>
    </submittedName>
</protein>
<feature type="signal peptide" evidence="2">
    <location>
        <begin position="1"/>
        <end position="23"/>
    </location>
</feature>